<keyword evidence="3" id="KW-1185">Reference proteome</keyword>
<dbReference type="EMBL" id="CACTIH010003510">
    <property type="protein sequence ID" value="CAA2977391.1"/>
    <property type="molecule type" value="Genomic_DNA"/>
</dbReference>
<comment type="caution">
    <text evidence="2">The sequence shown here is derived from an EMBL/GenBank/DDBJ whole genome shotgun (WGS) entry which is preliminary data.</text>
</comment>
<dbReference type="Proteomes" id="UP000594638">
    <property type="component" value="Unassembled WGS sequence"/>
</dbReference>
<feature type="compositionally biased region" description="Low complexity" evidence="1">
    <location>
        <begin position="21"/>
        <end position="48"/>
    </location>
</feature>
<sequence>SDKLSGAKIGPQVRDEREQPAGGTRSRAGRAAEPAGESSYAAAAAAAAIEEEAGESSERRHARPATKKEWRLPH</sequence>
<feature type="region of interest" description="Disordered" evidence="1">
    <location>
        <begin position="1"/>
        <end position="74"/>
    </location>
</feature>
<reference evidence="2 3" key="1">
    <citation type="submission" date="2019-12" db="EMBL/GenBank/DDBJ databases">
        <authorList>
            <person name="Alioto T."/>
            <person name="Alioto T."/>
            <person name="Gomez Garrido J."/>
        </authorList>
    </citation>
    <scope>NUCLEOTIDE SEQUENCE [LARGE SCALE GENOMIC DNA]</scope>
</reference>
<dbReference type="Gramene" id="OE9A116279T1">
    <property type="protein sequence ID" value="OE9A116279C1"/>
    <property type="gene ID" value="OE9A116279"/>
</dbReference>
<proteinExistence type="predicted"/>
<evidence type="ECO:0000313" key="2">
    <source>
        <dbReference type="EMBL" id="CAA2977391.1"/>
    </source>
</evidence>
<name>A0A8S0RDZ8_OLEEU</name>
<accession>A0A8S0RDZ8</accession>
<feature type="non-terminal residue" evidence="2">
    <location>
        <position position="74"/>
    </location>
</feature>
<dbReference type="AlphaFoldDB" id="A0A8S0RDZ8"/>
<evidence type="ECO:0000256" key="1">
    <source>
        <dbReference type="SAM" id="MobiDB-lite"/>
    </source>
</evidence>
<feature type="non-terminal residue" evidence="2">
    <location>
        <position position="1"/>
    </location>
</feature>
<organism evidence="2 3">
    <name type="scientific">Olea europaea subsp. europaea</name>
    <dbReference type="NCBI Taxonomy" id="158383"/>
    <lineage>
        <taxon>Eukaryota</taxon>
        <taxon>Viridiplantae</taxon>
        <taxon>Streptophyta</taxon>
        <taxon>Embryophyta</taxon>
        <taxon>Tracheophyta</taxon>
        <taxon>Spermatophyta</taxon>
        <taxon>Magnoliopsida</taxon>
        <taxon>eudicotyledons</taxon>
        <taxon>Gunneridae</taxon>
        <taxon>Pentapetalae</taxon>
        <taxon>asterids</taxon>
        <taxon>lamiids</taxon>
        <taxon>Lamiales</taxon>
        <taxon>Oleaceae</taxon>
        <taxon>Oleeae</taxon>
        <taxon>Olea</taxon>
    </lineage>
</organism>
<protein>
    <submittedName>
        <fullName evidence="2">Uncharacterized protein</fullName>
    </submittedName>
</protein>
<evidence type="ECO:0000313" key="3">
    <source>
        <dbReference type="Proteomes" id="UP000594638"/>
    </source>
</evidence>
<gene>
    <name evidence="2" type="ORF">OLEA9_A116279</name>
</gene>